<comment type="catalytic activity">
    <reaction evidence="7">
        <text>a 2'-deoxyadenosine in DNA + S-adenosyl-L-methionine = an N(6)-methyl-2'-deoxyadenosine in DNA + S-adenosyl-L-homocysteine + H(+)</text>
        <dbReference type="Rhea" id="RHEA:15197"/>
        <dbReference type="Rhea" id="RHEA-COMP:12418"/>
        <dbReference type="Rhea" id="RHEA-COMP:12419"/>
        <dbReference type="ChEBI" id="CHEBI:15378"/>
        <dbReference type="ChEBI" id="CHEBI:57856"/>
        <dbReference type="ChEBI" id="CHEBI:59789"/>
        <dbReference type="ChEBI" id="CHEBI:90615"/>
        <dbReference type="ChEBI" id="CHEBI:90616"/>
        <dbReference type="EC" id="2.1.1.72"/>
    </reaction>
</comment>
<keyword evidence="12" id="KW-1185">Reference proteome</keyword>
<dbReference type="Pfam" id="PF17728">
    <property type="entry name" value="BsuBI_PstI_RE_N"/>
    <property type="match status" value="1"/>
</dbReference>
<keyword evidence="2 11" id="KW-0489">Methyltransferase</keyword>
<dbReference type="InterPro" id="IPR009528">
    <property type="entry name" value="Restrct_endonuc_II_BsuBI_C"/>
</dbReference>
<evidence type="ECO:0000256" key="5">
    <source>
        <dbReference type="ARBA" id="ARBA00022747"/>
    </source>
</evidence>
<dbReference type="EC" id="2.1.1.72" evidence="1"/>
<dbReference type="EMBL" id="JACJST010000007">
    <property type="protein sequence ID" value="MBD2568243.1"/>
    <property type="molecule type" value="Genomic_DNA"/>
</dbReference>
<dbReference type="InterPro" id="IPR011639">
    <property type="entry name" value="MethylTrfase_TaqI-like_dom"/>
</dbReference>
<evidence type="ECO:0000313" key="12">
    <source>
        <dbReference type="Proteomes" id="UP000640531"/>
    </source>
</evidence>
<evidence type="ECO:0000256" key="2">
    <source>
        <dbReference type="ARBA" id="ARBA00022603"/>
    </source>
</evidence>
<dbReference type="InterPro" id="IPR050953">
    <property type="entry name" value="N4_N6_ade-DNA_methylase"/>
</dbReference>
<feature type="domain" description="BsuBI/PstI restriction endonuclease HTH" evidence="10">
    <location>
        <begin position="537"/>
        <end position="674"/>
    </location>
</feature>
<dbReference type="InterPro" id="IPR041962">
    <property type="entry name" value="BsuBI/PstI_N_sf"/>
</dbReference>
<evidence type="ECO:0000256" key="6">
    <source>
        <dbReference type="ARBA" id="ARBA00023125"/>
    </source>
</evidence>
<dbReference type="InterPro" id="IPR041963">
    <property type="entry name" value="BsuBI/PstI_C_sf"/>
</dbReference>
<feature type="domain" description="Type II methyltransferase M.TaqI-like" evidence="9">
    <location>
        <begin position="141"/>
        <end position="253"/>
    </location>
</feature>
<reference evidence="11 12" key="1">
    <citation type="journal article" date="2020" name="ISME J.">
        <title>Comparative genomics reveals insights into cyanobacterial evolution and habitat adaptation.</title>
        <authorList>
            <person name="Chen M.Y."/>
            <person name="Teng W.K."/>
            <person name="Zhao L."/>
            <person name="Hu C.X."/>
            <person name="Zhou Y.K."/>
            <person name="Han B.P."/>
            <person name="Song L.R."/>
            <person name="Shu W.S."/>
        </authorList>
    </citation>
    <scope>NUCLEOTIDE SEQUENCE [LARGE SCALE GENOMIC DNA]</scope>
    <source>
        <strain evidence="11 12">FACHB-196</strain>
    </source>
</reference>
<evidence type="ECO:0000256" key="7">
    <source>
        <dbReference type="ARBA" id="ARBA00047942"/>
    </source>
</evidence>
<dbReference type="InterPro" id="IPR041454">
    <property type="entry name" value="BsuBI/PstI_N"/>
</dbReference>
<dbReference type="Gene3D" id="1.10.10.1820">
    <property type="entry name" value="BsuBI/PstI restriction endonuclease-like"/>
    <property type="match status" value="1"/>
</dbReference>
<dbReference type="GO" id="GO:0032259">
    <property type="term" value="P:methylation"/>
    <property type="evidence" value="ECO:0007669"/>
    <property type="project" value="UniProtKB-KW"/>
</dbReference>
<evidence type="ECO:0000259" key="10">
    <source>
        <dbReference type="Pfam" id="PF17728"/>
    </source>
</evidence>
<dbReference type="Gene3D" id="3.40.1350.80">
    <property type="match status" value="1"/>
</dbReference>
<feature type="domain" description="BsuBI/PstI restriction endonuclease" evidence="8">
    <location>
        <begin position="686"/>
        <end position="839"/>
    </location>
</feature>
<accession>A0ABR8FDG6</accession>
<dbReference type="Proteomes" id="UP000640531">
    <property type="component" value="Unassembled WGS sequence"/>
</dbReference>
<name>A0ABR8FDG6_9NOST</name>
<gene>
    <name evidence="11" type="ORF">H6G59_10090</name>
</gene>
<protein>
    <recommendedName>
        <fullName evidence="1">site-specific DNA-methyltransferase (adenine-specific)</fullName>
        <ecNumber evidence="1">2.1.1.72</ecNumber>
    </recommendedName>
</protein>
<dbReference type="PANTHER" id="PTHR33841:SF6">
    <property type="entry name" value="TYPE II METHYLTRANSFERASE M.HINDII"/>
    <property type="match status" value="1"/>
</dbReference>
<dbReference type="Gene3D" id="3.40.50.150">
    <property type="entry name" value="Vaccinia Virus protein VP39"/>
    <property type="match status" value="1"/>
</dbReference>
<evidence type="ECO:0000259" key="8">
    <source>
        <dbReference type="Pfam" id="PF06616"/>
    </source>
</evidence>
<dbReference type="SUPFAM" id="SSF53335">
    <property type="entry name" value="S-adenosyl-L-methionine-dependent methyltransferases"/>
    <property type="match status" value="1"/>
</dbReference>
<evidence type="ECO:0000313" key="11">
    <source>
        <dbReference type="EMBL" id="MBD2568243.1"/>
    </source>
</evidence>
<evidence type="ECO:0000256" key="1">
    <source>
        <dbReference type="ARBA" id="ARBA00011900"/>
    </source>
</evidence>
<dbReference type="PANTHER" id="PTHR33841">
    <property type="entry name" value="DNA METHYLTRANSFERASE YEEA-RELATED"/>
    <property type="match status" value="1"/>
</dbReference>
<dbReference type="Pfam" id="PF07669">
    <property type="entry name" value="Eco57I"/>
    <property type="match status" value="1"/>
</dbReference>
<dbReference type="InterPro" id="IPR002052">
    <property type="entry name" value="DNA_methylase_N6_adenine_CS"/>
</dbReference>
<evidence type="ECO:0000259" key="9">
    <source>
        <dbReference type="Pfam" id="PF07669"/>
    </source>
</evidence>
<dbReference type="Pfam" id="PF06616">
    <property type="entry name" value="BsuBI_PstI_RE"/>
    <property type="match status" value="1"/>
</dbReference>
<keyword evidence="4" id="KW-0949">S-adenosyl-L-methionine</keyword>
<keyword evidence="3" id="KW-0808">Transferase</keyword>
<keyword evidence="5" id="KW-0680">Restriction system</keyword>
<sequence>MKVKQIKVPYFQQVNQITEHIQTSFTERVDLLRLQATHGLDSTQQAKMGQFLTPAPTACLLASMFDISHSSIRLLDAGAGIGSLTAAFVSRICQLDKKPKYLFISAYEIDSVFITYLSDTLKMCESECNKAGIHFTAEILQEDFIKAGVNNLELGLTSPEQKFDFAILNPPYRKIQNQSEYRKTLNRIKIETTNLYTAFLWLTTQLIAPNGQLVAITPRSFCNGSYFRNFRKTFLSDLHFRKIHIFESRNQAFKDNNVLQENIIFQAVKSPNNDNDVEIISSVGPDDKASTVSYIKHSQLVTPDDPNLYIRIVTNSLEQQIAKQMMTFSCTLEELGLSVSTGKVVDFRASKFLRANPEKDTIPLIYPGHLVNHSIVWPKPNYKKPNAIIDCPETEKLLLSSGIYILTKRFTSKEESRRIVAAIFHPKQYPQPKIGFENHLNYYHCHGGGLPEKLAWGLLAFLNSTLVDEYFRQFNGNTQVNSTDLRSLKYPNLAQLEKLGERYLSGLIDQNKIDIYIEELFNMSDNSNEFNSIKATKRIDEALAILKDLGLPREQYNERSALVLLSFLDLKAMDSWIEAKAPMRGITPVIKFIAENYGRTYKPNTRETIRDETVAAFVNAGILVKNPDKPDRPTNSPKTIYQIESAILALLQTYETEDWTTNLRDYLVSTETLKTRYAQHREMQMIPIKLPNQQDIKITAGGQNILIKKIVDEFCPRFTPGGEILYLGDTGSKYGYCDTNALLSLGITLTPSQKIPDLIIHYTVKNWLVIVEAVSSNGPINVQRQNELKLLFGNCTAGLVFVTAFMDRSNLLKFIHQIAWETEVWIASDPSHMIHFNGERFLGPYQ</sequence>
<dbReference type="CDD" id="cd02440">
    <property type="entry name" value="AdoMet_MTases"/>
    <property type="match status" value="1"/>
</dbReference>
<comment type="caution">
    <text evidence="11">The sequence shown here is derived from an EMBL/GenBank/DDBJ whole genome shotgun (WGS) entry which is preliminary data.</text>
</comment>
<organism evidence="11 12">
    <name type="scientific">Anabaena lutea FACHB-196</name>
    <dbReference type="NCBI Taxonomy" id="2692881"/>
    <lineage>
        <taxon>Bacteria</taxon>
        <taxon>Bacillati</taxon>
        <taxon>Cyanobacteriota</taxon>
        <taxon>Cyanophyceae</taxon>
        <taxon>Nostocales</taxon>
        <taxon>Nostocaceae</taxon>
        <taxon>Anabaena</taxon>
    </lineage>
</organism>
<proteinExistence type="predicted"/>
<dbReference type="PRINTS" id="PR00507">
    <property type="entry name" value="N12N6MTFRASE"/>
</dbReference>
<dbReference type="PROSITE" id="PS00092">
    <property type="entry name" value="N6_MTASE"/>
    <property type="match status" value="1"/>
</dbReference>
<dbReference type="InterPro" id="IPR029063">
    <property type="entry name" value="SAM-dependent_MTases_sf"/>
</dbReference>
<keyword evidence="6" id="KW-0238">DNA-binding</keyword>
<dbReference type="GO" id="GO:0008168">
    <property type="term" value="F:methyltransferase activity"/>
    <property type="evidence" value="ECO:0007669"/>
    <property type="project" value="UniProtKB-KW"/>
</dbReference>
<evidence type="ECO:0000256" key="3">
    <source>
        <dbReference type="ARBA" id="ARBA00022679"/>
    </source>
</evidence>
<evidence type="ECO:0000256" key="4">
    <source>
        <dbReference type="ARBA" id="ARBA00022691"/>
    </source>
</evidence>